<keyword evidence="2" id="KW-0815">Transposition</keyword>
<comment type="caution">
    <text evidence="7">The sequence shown here is derived from an EMBL/GenBank/DDBJ whole genome shotgun (WGS) entry which is preliminary data.</text>
</comment>
<dbReference type="GO" id="GO:0015074">
    <property type="term" value="P:DNA integration"/>
    <property type="evidence" value="ECO:0007669"/>
    <property type="project" value="InterPro"/>
</dbReference>
<feature type="domain" description="HTH IS21-type" evidence="5">
    <location>
        <begin position="20"/>
        <end position="79"/>
    </location>
</feature>
<dbReference type="PANTHER" id="PTHR35004">
    <property type="entry name" value="TRANSPOSASE RV3428C-RELATED"/>
    <property type="match status" value="1"/>
</dbReference>
<dbReference type="GO" id="GO:0032196">
    <property type="term" value="P:transposition"/>
    <property type="evidence" value="ECO:0007669"/>
    <property type="project" value="UniProtKB-KW"/>
</dbReference>
<dbReference type="GO" id="GO:0003677">
    <property type="term" value="F:DNA binding"/>
    <property type="evidence" value="ECO:0007669"/>
    <property type="project" value="UniProtKB-KW"/>
</dbReference>
<dbReference type="GO" id="GO:0006310">
    <property type="term" value="P:DNA recombination"/>
    <property type="evidence" value="ECO:0007669"/>
    <property type="project" value="UniProtKB-KW"/>
</dbReference>
<dbReference type="InterPro" id="IPR001387">
    <property type="entry name" value="Cro/C1-type_HTH"/>
</dbReference>
<dbReference type="InterPro" id="IPR012337">
    <property type="entry name" value="RNaseH-like_sf"/>
</dbReference>
<accession>A0A8J8GJB3</accession>
<dbReference type="Proteomes" id="UP000625804">
    <property type="component" value="Unassembled WGS sequence"/>
</dbReference>
<sequence>MYIALNVETNFEVRSLTDLPKLKMIMEQFKMKINKSQLARELGVDRRTIDKYLNGFIPKQKREKASKIDKYYAVIASLLSEDSKQKFYYRRILWQYLKDNHGLDCAYSTFRAYIAKVPEFKAYFDEDKRIPSPKGKGVSRYETPPGKQAQFDWKENIPFETKDGQHVVINVASLILSYSRFRTFCVTISKSQSMLFSFLTETFEALGGVPEELVVDNMKTVMDEARTEYSSGKVNAKFQQFANDFGFRVHPCIAGKPHTKGKVETTMKFIDEIHAYQGQLTLEELYKFVQTLNNRINHQIHQGTGRIPVMDFKKERNFLLPLPHEKIRNSYRINHTQVKVNASSMITYKSNQYSVPSKYIGKKVGIQVYDDQLWIYYNTELIAKHPISNKKLNYQEEHYKEALQISMPHYPDIDKLAKKNLDVMGEVFK</sequence>
<evidence type="ECO:0000256" key="2">
    <source>
        <dbReference type="ARBA" id="ARBA00022578"/>
    </source>
</evidence>
<keyword evidence="8" id="KW-1185">Reference proteome</keyword>
<feature type="domain" description="Integrase catalytic" evidence="6">
    <location>
        <begin position="141"/>
        <end position="316"/>
    </location>
</feature>
<dbReference type="InterPro" id="IPR017894">
    <property type="entry name" value="HTH_IS21_transposase_type"/>
</dbReference>
<evidence type="ECO:0000259" key="5">
    <source>
        <dbReference type="PROSITE" id="PS50531"/>
    </source>
</evidence>
<dbReference type="PROSITE" id="PS50531">
    <property type="entry name" value="HTH_IS21"/>
    <property type="match status" value="1"/>
</dbReference>
<dbReference type="Pfam" id="PF00665">
    <property type="entry name" value="rve"/>
    <property type="match status" value="1"/>
</dbReference>
<evidence type="ECO:0000313" key="8">
    <source>
        <dbReference type="Proteomes" id="UP000625804"/>
    </source>
</evidence>
<keyword evidence="3" id="KW-0238">DNA-binding</keyword>
<dbReference type="CDD" id="cd00093">
    <property type="entry name" value="HTH_XRE"/>
    <property type="match status" value="1"/>
</dbReference>
<keyword evidence="4" id="KW-0233">DNA recombination</keyword>
<proteinExistence type="inferred from homology"/>
<comment type="similarity">
    <text evidence="1">Belongs to the transposase IS21/IS408/IS1162 family.</text>
</comment>
<dbReference type="InterPro" id="IPR054353">
    <property type="entry name" value="IstA-like_C"/>
</dbReference>
<dbReference type="EMBL" id="JABTTE010000048">
    <property type="protein sequence ID" value="NSL53360.1"/>
    <property type="molecule type" value="Genomic_DNA"/>
</dbReference>
<name>A0A8J8GJB3_9BACI</name>
<gene>
    <name evidence="7" type="ORF">HR057_16700</name>
</gene>
<dbReference type="SUPFAM" id="SSF53098">
    <property type="entry name" value="Ribonuclease H-like"/>
    <property type="match status" value="1"/>
</dbReference>
<evidence type="ECO:0000256" key="4">
    <source>
        <dbReference type="ARBA" id="ARBA00023172"/>
    </source>
</evidence>
<reference evidence="7" key="1">
    <citation type="submission" date="2020-06" db="EMBL/GenBank/DDBJ databases">
        <title>A novel thermopfilic bacterium from Erzurum, Turkey.</title>
        <authorList>
            <person name="Adiguzel A."/>
            <person name="Ay H."/>
            <person name="Baltaci M.O."/>
        </authorList>
    </citation>
    <scope>NUCLEOTIDE SEQUENCE</scope>
    <source>
        <strain evidence="7">P2</strain>
    </source>
</reference>
<dbReference type="AlphaFoldDB" id="A0A8J8GJB3"/>
<dbReference type="NCBIfam" id="NF033546">
    <property type="entry name" value="transpos_IS21"/>
    <property type="match status" value="1"/>
</dbReference>
<dbReference type="PANTHER" id="PTHR35004:SF6">
    <property type="entry name" value="TRANSPOSASE"/>
    <property type="match status" value="1"/>
</dbReference>
<evidence type="ECO:0000256" key="1">
    <source>
        <dbReference type="ARBA" id="ARBA00009277"/>
    </source>
</evidence>
<dbReference type="RefSeq" id="WP_173732619.1">
    <property type="nucleotide sequence ID" value="NZ_JABTTE010000048.1"/>
</dbReference>
<dbReference type="InterPro" id="IPR001584">
    <property type="entry name" value="Integrase_cat-core"/>
</dbReference>
<organism evidence="7 8">
    <name type="scientific">Calidifontibacillus erzurumensis</name>
    <dbReference type="NCBI Taxonomy" id="2741433"/>
    <lineage>
        <taxon>Bacteria</taxon>
        <taxon>Bacillati</taxon>
        <taxon>Bacillota</taxon>
        <taxon>Bacilli</taxon>
        <taxon>Bacillales</taxon>
        <taxon>Bacillaceae</taxon>
        <taxon>Calidifontibacillus/Schinkia group</taxon>
        <taxon>Calidifontibacillus</taxon>
    </lineage>
</organism>
<dbReference type="PROSITE" id="PS50994">
    <property type="entry name" value="INTEGRASE"/>
    <property type="match status" value="1"/>
</dbReference>
<dbReference type="Pfam" id="PF22483">
    <property type="entry name" value="Mu-transpos_C_2"/>
    <property type="match status" value="1"/>
</dbReference>
<evidence type="ECO:0000259" key="6">
    <source>
        <dbReference type="PROSITE" id="PS50994"/>
    </source>
</evidence>
<dbReference type="Gene3D" id="3.30.420.10">
    <property type="entry name" value="Ribonuclease H-like superfamily/Ribonuclease H"/>
    <property type="match status" value="1"/>
</dbReference>
<evidence type="ECO:0000313" key="7">
    <source>
        <dbReference type="EMBL" id="NSL53360.1"/>
    </source>
</evidence>
<dbReference type="InterPro" id="IPR036397">
    <property type="entry name" value="RNaseH_sf"/>
</dbReference>
<evidence type="ECO:0000256" key="3">
    <source>
        <dbReference type="ARBA" id="ARBA00023125"/>
    </source>
</evidence>
<protein>
    <submittedName>
        <fullName evidence="7">IS21 family transposase</fullName>
    </submittedName>
</protein>